<dbReference type="AlphaFoldDB" id="H2ZMF9"/>
<feature type="active site" description="Proton acceptor" evidence="14">
    <location>
        <position position="345"/>
    </location>
</feature>
<keyword evidence="4 17" id="KW-0645">Protease</keyword>
<keyword evidence="8 15" id="KW-0862">Zinc</keyword>
<evidence type="ECO:0000256" key="12">
    <source>
        <dbReference type="ARBA" id="ARBA00023136"/>
    </source>
</evidence>
<evidence type="ECO:0000256" key="13">
    <source>
        <dbReference type="ARBA" id="ARBA00023180"/>
    </source>
</evidence>
<evidence type="ECO:0000256" key="10">
    <source>
        <dbReference type="ARBA" id="ARBA00022989"/>
    </source>
</evidence>
<dbReference type="InterPro" id="IPR027268">
    <property type="entry name" value="Peptidase_M4/M1_CTD_sf"/>
</dbReference>
<dbReference type="InterPro" id="IPR050344">
    <property type="entry name" value="Peptidase_M1_aminopeptidases"/>
</dbReference>
<evidence type="ECO:0000256" key="5">
    <source>
        <dbReference type="ARBA" id="ARBA00022692"/>
    </source>
</evidence>
<dbReference type="FunFam" id="1.10.390.10:FF:000006">
    <property type="entry name" value="Puromycin-sensitive aminopeptidase"/>
    <property type="match status" value="1"/>
</dbReference>
<keyword evidence="10" id="KW-1133">Transmembrane helix</keyword>
<dbReference type="eggNOG" id="KOG1046">
    <property type="taxonomic scope" value="Eukaryota"/>
</dbReference>
<feature type="domain" description="Aminopeptidase N-like N-terminal" evidence="20">
    <location>
        <begin position="51"/>
        <end position="237"/>
    </location>
</feature>
<evidence type="ECO:0000256" key="1">
    <source>
        <dbReference type="ARBA" id="ARBA00004606"/>
    </source>
</evidence>
<dbReference type="CDD" id="cd09601">
    <property type="entry name" value="M1_APN-Q_like"/>
    <property type="match status" value="1"/>
</dbReference>
<reference evidence="21" key="3">
    <citation type="submission" date="2025-09" db="UniProtKB">
        <authorList>
            <consortium name="Ensembl"/>
        </authorList>
    </citation>
    <scope>IDENTIFICATION</scope>
</reference>
<dbReference type="GeneTree" id="ENSGT00940000165825"/>
<proteinExistence type="inferred from homology"/>
<feature type="binding site" evidence="15">
    <location>
        <position position="344"/>
    </location>
    <ligand>
        <name>Zn(2+)</name>
        <dbReference type="ChEBI" id="CHEBI:29105"/>
        <note>catalytic</note>
    </ligand>
</feature>
<dbReference type="Pfam" id="PF11838">
    <property type="entry name" value="ERAP1_C"/>
    <property type="match status" value="1"/>
</dbReference>
<evidence type="ECO:0000256" key="7">
    <source>
        <dbReference type="ARBA" id="ARBA00022801"/>
    </source>
</evidence>
<comment type="subcellular location">
    <subcellularLocation>
        <location evidence="1">Membrane</location>
        <topology evidence="1">Single-pass type II membrane protein</topology>
    </subcellularLocation>
</comment>
<evidence type="ECO:0000256" key="3">
    <source>
        <dbReference type="ARBA" id="ARBA00022438"/>
    </source>
</evidence>
<dbReference type="SUPFAM" id="SSF55486">
    <property type="entry name" value="Metalloproteases ('zincins'), catalytic domain"/>
    <property type="match status" value="1"/>
</dbReference>
<evidence type="ECO:0000256" key="17">
    <source>
        <dbReference type="RuleBase" id="RU364040"/>
    </source>
</evidence>
<dbReference type="GO" id="GO:0005615">
    <property type="term" value="C:extracellular space"/>
    <property type="evidence" value="ECO:0007669"/>
    <property type="project" value="TreeGrafter"/>
</dbReference>
<organism evidence="21 22">
    <name type="scientific">Ciona savignyi</name>
    <name type="common">Pacific transparent sea squirt</name>
    <dbReference type="NCBI Taxonomy" id="51511"/>
    <lineage>
        <taxon>Eukaryota</taxon>
        <taxon>Metazoa</taxon>
        <taxon>Chordata</taxon>
        <taxon>Tunicata</taxon>
        <taxon>Ascidiacea</taxon>
        <taxon>Phlebobranchia</taxon>
        <taxon>Cionidae</taxon>
        <taxon>Ciona</taxon>
    </lineage>
</organism>
<evidence type="ECO:0000256" key="2">
    <source>
        <dbReference type="ARBA" id="ARBA00010136"/>
    </source>
</evidence>
<keyword evidence="9" id="KW-0735">Signal-anchor</keyword>
<dbReference type="InterPro" id="IPR045357">
    <property type="entry name" value="Aminopeptidase_N-like_N"/>
</dbReference>
<evidence type="ECO:0000256" key="6">
    <source>
        <dbReference type="ARBA" id="ARBA00022723"/>
    </source>
</evidence>
<name>H2ZMF9_CIOSA</name>
<comment type="cofactor">
    <cofactor evidence="15 17">
        <name>Zn(2+)</name>
        <dbReference type="ChEBI" id="CHEBI:29105"/>
    </cofactor>
    <text evidence="15 17">Binds 1 zinc ion per subunit.</text>
</comment>
<dbReference type="GO" id="GO:0070006">
    <property type="term" value="F:metalloaminopeptidase activity"/>
    <property type="evidence" value="ECO:0007669"/>
    <property type="project" value="TreeGrafter"/>
</dbReference>
<dbReference type="Gene3D" id="2.60.40.1730">
    <property type="entry name" value="tricorn interacting facor f3 domain"/>
    <property type="match status" value="1"/>
</dbReference>
<dbReference type="OMA" id="FLWQIPF"/>
<comment type="similarity">
    <text evidence="2 17">Belongs to the peptidase M1 family.</text>
</comment>
<reference evidence="21" key="2">
    <citation type="submission" date="2025-08" db="UniProtKB">
        <authorList>
            <consortium name="Ensembl"/>
        </authorList>
    </citation>
    <scope>IDENTIFICATION</scope>
</reference>
<evidence type="ECO:0000259" key="20">
    <source>
        <dbReference type="Pfam" id="PF17900"/>
    </source>
</evidence>
<feature type="domain" description="ERAP1-like C-terminal" evidence="19">
    <location>
        <begin position="568"/>
        <end position="886"/>
    </location>
</feature>
<dbReference type="Ensembl" id="ENSCSAVT00000018980.1">
    <property type="protein sequence ID" value="ENSCSAVP00000018775.1"/>
    <property type="gene ID" value="ENSCSAVG00000011031.1"/>
</dbReference>
<dbReference type="GO" id="GO:0016020">
    <property type="term" value="C:membrane"/>
    <property type="evidence" value="ECO:0007669"/>
    <property type="project" value="UniProtKB-SubCell"/>
</dbReference>
<feature type="site" description="Transition state stabilizer" evidence="16">
    <location>
        <position position="430"/>
    </location>
</feature>
<dbReference type="MEROPS" id="M01.024"/>
<dbReference type="PRINTS" id="PR00756">
    <property type="entry name" value="ALADIPTASE"/>
</dbReference>
<keyword evidence="5" id="KW-0812">Transmembrane</keyword>
<dbReference type="InterPro" id="IPR014782">
    <property type="entry name" value="Peptidase_M1_dom"/>
</dbReference>
<dbReference type="GO" id="GO:0006508">
    <property type="term" value="P:proteolysis"/>
    <property type="evidence" value="ECO:0007669"/>
    <property type="project" value="UniProtKB-KW"/>
</dbReference>
<reference evidence="22" key="1">
    <citation type="submission" date="2003-08" db="EMBL/GenBank/DDBJ databases">
        <authorList>
            <person name="Birren B."/>
            <person name="Nusbaum C."/>
            <person name="Abebe A."/>
            <person name="Abouelleil A."/>
            <person name="Adekoya E."/>
            <person name="Ait-zahra M."/>
            <person name="Allen N."/>
            <person name="Allen T."/>
            <person name="An P."/>
            <person name="Anderson M."/>
            <person name="Anderson S."/>
            <person name="Arachchi H."/>
            <person name="Armbruster J."/>
            <person name="Bachantsang P."/>
            <person name="Baldwin J."/>
            <person name="Barry A."/>
            <person name="Bayul T."/>
            <person name="Blitshsteyn B."/>
            <person name="Bloom T."/>
            <person name="Blye J."/>
            <person name="Boguslavskiy L."/>
            <person name="Borowsky M."/>
            <person name="Boukhgalter B."/>
            <person name="Brunache A."/>
            <person name="Butler J."/>
            <person name="Calixte N."/>
            <person name="Calvo S."/>
            <person name="Camarata J."/>
            <person name="Campo K."/>
            <person name="Chang J."/>
            <person name="Cheshatsang Y."/>
            <person name="Citroen M."/>
            <person name="Collymore A."/>
            <person name="Considine T."/>
            <person name="Cook A."/>
            <person name="Cooke P."/>
            <person name="Corum B."/>
            <person name="Cuomo C."/>
            <person name="David R."/>
            <person name="Dawoe T."/>
            <person name="Degray S."/>
            <person name="Dodge S."/>
            <person name="Dooley K."/>
            <person name="Dorje P."/>
            <person name="Dorjee K."/>
            <person name="Dorris L."/>
            <person name="Duffey N."/>
            <person name="Dupes A."/>
            <person name="Elkins T."/>
            <person name="Engels R."/>
            <person name="Erickson J."/>
            <person name="Farina A."/>
            <person name="Faro S."/>
            <person name="Ferreira P."/>
            <person name="Fischer H."/>
            <person name="Fitzgerald M."/>
            <person name="Foley K."/>
            <person name="Gage D."/>
            <person name="Galagan J."/>
            <person name="Gearin G."/>
            <person name="Gnerre S."/>
            <person name="Gnirke A."/>
            <person name="Goyette A."/>
            <person name="Graham J."/>
            <person name="Grandbois E."/>
            <person name="Gyaltsen K."/>
            <person name="Hafez N."/>
            <person name="Hagopian D."/>
            <person name="Hagos B."/>
            <person name="Hall J."/>
            <person name="Hatcher B."/>
            <person name="Heller A."/>
            <person name="Higgins H."/>
            <person name="Honan T."/>
            <person name="Horn A."/>
            <person name="Houde N."/>
            <person name="Hughes L."/>
            <person name="Hulme W."/>
            <person name="Husby E."/>
            <person name="Iliev I."/>
            <person name="Jaffe D."/>
            <person name="Jones C."/>
            <person name="Kamal M."/>
            <person name="Kamat A."/>
            <person name="Kamvysselis M."/>
            <person name="Karlsson E."/>
            <person name="Kells C."/>
            <person name="Kieu A."/>
            <person name="Kisner P."/>
            <person name="Kodira C."/>
            <person name="Kulbokas E."/>
            <person name="Labutti K."/>
            <person name="Lama D."/>
            <person name="Landers T."/>
            <person name="Leger J."/>
            <person name="Levine S."/>
            <person name="Lewis D."/>
            <person name="Lewis T."/>
            <person name="Lindblad-toh K."/>
            <person name="Liu X."/>
            <person name="Lokyitsang T."/>
            <person name="Lokyitsang Y."/>
            <person name="Lucien O."/>
            <person name="Lui A."/>
            <person name="Ma L.J."/>
            <person name="Mabbitt R."/>
            <person name="Macdonald J."/>
            <person name="Maclean C."/>
            <person name="Major J."/>
            <person name="Manning J."/>
            <person name="Marabella R."/>
            <person name="Maru K."/>
            <person name="Matthews C."/>
            <person name="Mauceli E."/>
            <person name="Mccarthy M."/>
            <person name="Mcdonough S."/>
            <person name="Mcghee T."/>
            <person name="Meldrim J."/>
            <person name="Meneus L."/>
            <person name="Mesirov J."/>
            <person name="Mihalev A."/>
            <person name="Mihova T."/>
            <person name="Mikkelsen T."/>
            <person name="Mlenga V."/>
            <person name="Moru K."/>
            <person name="Mozes J."/>
            <person name="Mulrain L."/>
            <person name="Munson G."/>
            <person name="Naylor J."/>
            <person name="Newes C."/>
            <person name="Nguyen C."/>
            <person name="Nguyen N."/>
            <person name="Nguyen T."/>
            <person name="Nicol R."/>
            <person name="Nielsen C."/>
            <person name="Nizzari M."/>
            <person name="Norbu C."/>
            <person name="Norbu N."/>
            <person name="O'donnell P."/>
            <person name="Okoawo O."/>
            <person name="O'leary S."/>
            <person name="Omotosho B."/>
            <person name="O'neill K."/>
            <person name="Osman S."/>
            <person name="Parker S."/>
            <person name="Perrin D."/>
            <person name="Phunkhang P."/>
            <person name="Piqani B."/>
            <person name="Purcell S."/>
            <person name="Rachupka T."/>
            <person name="Ramasamy U."/>
            <person name="Rameau R."/>
            <person name="Ray V."/>
            <person name="Raymond C."/>
            <person name="Retta R."/>
            <person name="Richardson S."/>
            <person name="Rise C."/>
            <person name="Rodriguez J."/>
            <person name="Rogers J."/>
            <person name="Rogov P."/>
            <person name="Rutman M."/>
            <person name="Schupbach R."/>
            <person name="Seaman C."/>
            <person name="Settipalli S."/>
            <person name="Sharpe T."/>
            <person name="Sheridan J."/>
            <person name="Sherpa N."/>
            <person name="Shi J."/>
            <person name="Smirnov S."/>
            <person name="Smith C."/>
            <person name="Sougnez C."/>
            <person name="Spencer B."/>
            <person name="Stalker J."/>
            <person name="Stange-thomann N."/>
            <person name="Stavropoulos S."/>
            <person name="Stetson K."/>
            <person name="Stone C."/>
            <person name="Stone S."/>
            <person name="Stubbs M."/>
            <person name="Talamas J."/>
            <person name="Tchuinga P."/>
            <person name="Tenzing P."/>
            <person name="Tesfaye S."/>
            <person name="Theodore J."/>
            <person name="Thoulutsang Y."/>
            <person name="Topham K."/>
            <person name="Towey S."/>
            <person name="Tsamla T."/>
            <person name="Tsomo N."/>
            <person name="Vallee D."/>
            <person name="Vassiliev H."/>
            <person name="Venkataraman V."/>
            <person name="Vinson J."/>
            <person name="Vo A."/>
            <person name="Wade C."/>
            <person name="Wang S."/>
            <person name="Wangchuk T."/>
            <person name="Wangdi T."/>
            <person name="Whittaker C."/>
            <person name="Wilkinson J."/>
            <person name="Wu Y."/>
            <person name="Wyman D."/>
            <person name="Yadav S."/>
            <person name="Yang S."/>
            <person name="Yang X."/>
            <person name="Yeager S."/>
            <person name="Yee E."/>
            <person name="Young G."/>
            <person name="Zainoun J."/>
            <person name="Zembeck L."/>
            <person name="Zimmer A."/>
            <person name="Zody M."/>
            <person name="Lander E."/>
        </authorList>
    </citation>
    <scope>NUCLEOTIDE SEQUENCE [LARGE SCALE GENOMIC DNA]</scope>
</reference>
<dbReference type="Proteomes" id="UP000007875">
    <property type="component" value="Unassembled WGS sequence"/>
</dbReference>
<feature type="domain" description="Peptidase M1 membrane alanine aminopeptidase" evidence="18">
    <location>
        <begin position="272"/>
        <end position="493"/>
    </location>
</feature>
<evidence type="ECO:0000259" key="19">
    <source>
        <dbReference type="Pfam" id="PF11838"/>
    </source>
</evidence>
<dbReference type="GO" id="GO:0005737">
    <property type="term" value="C:cytoplasm"/>
    <property type="evidence" value="ECO:0007669"/>
    <property type="project" value="TreeGrafter"/>
</dbReference>
<dbReference type="InterPro" id="IPR001930">
    <property type="entry name" value="Peptidase_M1"/>
</dbReference>
<evidence type="ECO:0000256" key="11">
    <source>
        <dbReference type="ARBA" id="ARBA00023049"/>
    </source>
</evidence>
<dbReference type="Pfam" id="PF01433">
    <property type="entry name" value="Peptidase_M1"/>
    <property type="match status" value="1"/>
</dbReference>
<dbReference type="STRING" id="51511.ENSCSAVP00000018775"/>
<evidence type="ECO:0000256" key="8">
    <source>
        <dbReference type="ARBA" id="ARBA00022833"/>
    </source>
</evidence>
<evidence type="ECO:0000256" key="16">
    <source>
        <dbReference type="PIRSR" id="PIRSR634016-4"/>
    </source>
</evidence>
<accession>H2ZMF9</accession>
<dbReference type="InterPro" id="IPR042097">
    <property type="entry name" value="Aminopeptidase_N-like_N_sf"/>
</dbReference>
<evidence type="ECO:0000259" key="18">
    <source>
        <dbReference type="Pfam" id="PF01433"/>
    </source>
</evidence>
<dbReference type="FunFam" id="2.60.40.1730:FF:000012">
    <property type="entry name" value="Aminopeptidase N"/>
    <property type="match status" value="1"/>
</dbReference>
<evidence type="ECO:0000256" key="14">
    <source>
        <dbReference type="PIRSR" id="PIRSR634016-1"/>
    </source>
</evidence>
<keyword evidence="6 15" id="KW-0479">Metal-binding</keyword>
<feature type="binding site" evidence="15">
    <location>
        <position position="348"/>
    </location>
    <ligand>
        <name>Zn(2+)</name>
        <dbReference type="ChEBI" id="CHEBI:29105"/>
        <note>catalytic</note>
    </ligand>
</feature>
<dbReference type="Gene3D" id="1.25.50.20">
    <property type="match status" value="1"/>
</dbReference>
<evidence type="ECO:0000256" key="9">
    <source>
        <dbReference type="ARBA" id="ARBA00022968"/>
    </source>
</evidence>
<dbReference type="InterPro" id="IPR034016">
    <property type="entry name" value="M1_APN-typ"/>
</dbReference>
<keyword evidence="11 17" id="KW-0482">Metalloprotease</keyword>
<dbReference type="Gene3D" id="1.10.390.10">
    <property type="entry name" value="Neutral Protease Domain 2"/>
    <property type="match status" value="1"/>
</dbReference>
<keyword evidence="7 17" id="KW-0378">Hydrolase</keyword>
<dbReference type="InParanoid" id="H2ZMF9"/>
<keyword evidence="3 17" id="KW-0031">Aminopeptidase</keyword>
<evidence type="ECO:0000256" key="4">
    <source>
        <dbReference type="ARBA" id="ARBA00022670"/>
    </source>
</evidence>
<keyword evidence="13" id="KW-0325">Glycoprotein</keyword>
<dbReference type="PANTHER" id="PTHR11533:SF299">
    <property type="entry name" value="AMINOPEPTIDASE"/>
    <property type="match status" value="1"/>
</dbReference>
<dbReference type="GO" id="GO:0043171">
    <property type="term" value="P:peptide catabolic process"/>
    <property type="evidence" value="ECO:0007669"/>
    <property type="project" value="TreeGrafter"/>
</dbReference>
<feature type="binding site" evidence="15">
    <location>
        <position position="367"/>
    </location>
    <ligand>
        <name>Zn(2+)</name>
        <dbReference type="ChEBI" id="CHEBI:29105"/>
        <note>catalytic</note>
    </ligand>
</feature>
<protein>
    <recommendedName>
        <fullName evidence="17">Aminopeptidase</fullName>
        <ecNumber evidence="17">3.4.11.-</ecNumber>
    </recommendedName>
</protein>
<evidence type="ECO:0000313" key="21">
    <source>
        <dbReference type="Ensembl" id="ENSCSAVP00000018775.1"/>
    </source>
</evidence>
<keyword evidence="22" id="KW-1185">Reference proteome</keyword>
<evidence type="ECO:0000313" key="22">
    <source>
        <dbReference type="Proteomes" id="UP000007875"/>
    </source>
</evidence>
<dbReference type="PANTHER" id="PTHR11533">
    <property type="entry name" value="PROTEASE M1 ZINC METALLOPROTEASE"/>
    <property type="match status" value="1"/>
</dbReference>
<dbReference type="Pfam" id="PF17900">
    <property type="entry name" value="Peptidase_M1_N"/>
    <property type="match status" value="1"/>
</dbReference>
<dbReference type="SUPFAM" id="SSF63737">
    <property type="entry name" value="Leukotriene A4 hydrolase N-terminal domain"/>
    <property type="match status" value="1"/>
</dbReference>
<dbReference type="HOGENOM" id="CLU_003705_0_1_1"/>
<dbReference type="GO" id="GO:0008270">
    <property type="term" value="F:zinc ion binding"/>
    <property type="evidence" value="ECO:0007669"/>
    <property type="project" value="UniProtKB-UniRule"/>
</dbReference>
<dbReference type="InterPro" id="IPR024571">
    <property type="entry name" value="ERAP1-like_C_dom"/>
</dbReference>
<dbReference type="GO" id="GO:0042277">
    <property type="term" value="F:peptide binding"/>
    <property type="evidence" value="ECO:0007669"/>
    <property type="project" value="TreeGrafter"/>
</dbReference>
<sequence>LEFILKMQCKFLSAPTVSTNQETAKSEICIDNKTGVVFPWQRYRLPENIEPTGYHLHLHPNFTHQNFTGHVSINITIVESAEFVALHTRENKITSVTLTPINEKGKSDKASKILYCLNTEMMAIYFERKLKAWDHYTLSIHFTGNLTFSLGGFYLSKYKNEKGKETVIGTTQFEPTDARGAFPCFDEPAFKANFSLSMVRDKHLHTLFNTPLLSTKPHLGNLEMDEFQPTVKMSTYLVAFIVSDFVKISNTTSTGVEVSVYASSDKLNQLEYALHFSCEVLSYFEDLFKIPFPLPKMDLVAVLDFAAGAMENWGLVTYRETALLFDPLTSSVKDKQWVALVIAHELSHQWFGNLVTMEWWNDLWLNEGFASFMEFSGVNAVEPGWAFMSEFPLRHELRAFSADSSNFTHPISVNVSNSKEINEIFDNISYDKGACIISMLVDLLGDVFFQGVNKYLDTYKFSNAVNADLIQKVTIAARSSHSNIDIQAMMKTWTTLPGFPLVDVTLNEKKVSLLQSRFIYPSSNNQLSCSSVWQIPLSYVTSVDPMRPKKLLMEGKSTSFQLPQNVKWIKFNHNQTGYYKVNYDMTMWSNLIDAVLTHPETFSVSDRSSLIEDAFSAARLGKLPYNEAFRLAGYISRETMYAPIVTLINELGYVEEILKIQLEEDSRSLIHRFVQLLFKDLYTELAWKNGTSFNRNQQKLQTVVTSLMSKYQPCIHEALNRFNMWRNPNIPIQPDDLPIVFHAASVHGPLDDWKHLWDTFVNSTDPNLKVKIIATISQTTNLDKILFLQSEFLKGENIRSQVFLHVSTLVSGLTSNLVGGPVTWRFIRQRWEEITKIHSVASFSMRSIVKNCLGLITDQGEILAAKDFFKNKGIVDMKYVQQALEKSAINAQWSKSHLPQVKVWLRDNEKNSK</sequence>
<dbReference type="EC" id="3.4.11.-" evidence="17"/>
<keyword evidence="12" id="KW-0472">Membrane</keyword>
<evidence type="ECO:0000256" key="15">
    <source>
        <dbReference type="PIRSR" id="PIRSR634016-3"/>
    </source>
</evidence>
<dbReference type="Gene3D" id="2.60.40.1910">
    <property type="match status" value="1"/>
</dbReference>